<dbReference type="GO" id="GO:0000976">
    <property type="term" value="F:transcription cis-regulatory region binding"/>
    <property type="evidence" value="ECO:0007669"/>
    <property type="project" value="TreeGrafter"/>
</dbReference>
<dbReference type="PROSITE" id="PS50932">
    <property type="entry name" value="HTH_LACI_2"/>
    <property type="match status" value="1"/>
</dbReference>
<evidence type="ECO:0000256" key="4">
    <source>
        <dbReference type="SAM" id="MobiDB-lite"/>
    </source>
</evidence>
<dbReference type="Gene3D" id="3.40.50.2300">
    <property type="match status" value="2"/>
</dbReference>
<dbReference type="SMART" id="SM00354">
    <property type="entry name" value="HTH_LACI"/>
    <property type="match status" value="1"/>
</dbReference>
<dbReference type="AlphaFoldDB" id="A0A4R7I199"/>
<organism evidence="6 7">
    <name type="scientific">Ilumatobacter fluminis</name>
    <dbReference type="NCBI Taxonomy" id="467091"/>
    <lineage>
        <taxon>Bacteria</taxon>
        <taxon>Bacillati</taxon>
        <taxon>Actinomycetota</taxon>
        <taxon>Acidimicrobiia</taxon>
        <taxon>Acidimicrobiales</taxon>
        <taxon>Ilumatobacteraceae</taxon>
        <taxon>Ilumatobacter</taxon>
    </lineage>
</organism>
<keyword evidence="1" id="KW-0805">Transcription regulation</keyword>
<evidence type="ECO:0000259" key="5">
    <source>
        <dbReference type="PROSITE" id="PS50932"/>
    </source>
</evidence>
<accession>A0A4R7I199</accession>
<dbReference type="CDD" id="cd01392">
    <property type="entry name" value="HTH_LacI"/>
    <property type="match status" value="1"/>
</dbReference>
<dbReference type="GO" id="GO:0003700">
    <property type="term" value="F:DNA-binding transcription factor activity"/>
    <property type="evidence" value="ECO:0007669"/>
    <property type="project" value="TreeGrafter"/>
</dbReference>
<dbReference type="OrthoDB" id="37081at2"/>
<dbReference type="SUPFAM" id="SSF53822">
    <property type="entry name" value="Periplasmic binding protein-like I"/>
    <property type="match status" value="1"/>
</dbReference>
<keyword evidence="2" id="KW-0238">DNA-binding</keyword>
<dbReference type="Proteomes" id="UP000294558">
    <property type="component" value="Unassembled WGS sequence"/>
</dbReference>
<gene>
    <name evidence="6" type="ORF">BDK89_2803</name>
</gene>
<dbReference type="PANTHER" id="PTHR30146">
    <property type="entry name" value="LACI-RELATED TRANSCRIPTIONAL REPRESSOR"/>
    <property type="match status" value="1"/>
</dbReference>
<dbReference type="PROSITE" id="PS00356">
    <property type="entry name" value="HTH_LACI_1"/>
    <property type="match status" value="1"/>
</dbReference>
<evidence type="ECO:0000256" key="3">
    <source>
        <dbReference type="ARBA" id="ARBA00023163"/>
    </source>
</evidence>
<comment type="caution">
    <text evidence="6">The sequence shown here is derived from an EMBL/GenBank/DDBJ whole genome shotgun (WGS) entry which is preliminary data.</text>
</comment>
<dbReference type="SUPFAM" id="SSF47413">
    <property type="entry name" value="lambda repressor-like DNA-binding domains"/>
    <property type="match status" value="1"/>
</dbReference>
<dbReference type="InterPro" id="IPR010982">
    <property type="entry name" value="Lambda_DNA-bd_dom_sf"/>
</dbReference>
<dbReference type="Pfam" id="PF00356">
    <property type="entry name" value="LacI"/>
    <property type="match status" value="1"/>
</dbReference>
<keyword evidence="3" id="KW-0804">Transcription</keyword>
<dbReference type="InterPro" id="IPR028082">
    <property type="entry name" value="Peripla_BP_I"/>
</dbReference>
<evidence type="ECO:0000256" key="1">
    <source>
        <dbReference type="ARBA" id="ARBA00023015"/>
    </source>
</evidence>
<dbReference type="Pfam" id="PF00532">
    <property type="entry name" value="Peripla_BP_1"/>
    <property type="match status" value="1"/>
</dbReference>
<keyword evidence="7" id="KW-1185">Reference proteome</keyword>
<dbReference type="InterPro" id="IPR001761">
    <property type="entry name" value="Peripla_BP/Lac1_sug-bd_dom"/>
</dbReference>
<name>A0A4R7I199_9ACTN</name>
<feature type="domain" description="HTH lacI-type" evidence="5">
    <location>
        <begin position="3"/>
        <end position="57"/>
    </location>
</feature>
<dbReference type="RefSeq" id="WP_133869497.1">
    <property type="nucleotide sequence ID" value="NZ_SOAU01000001.1"/>
</dbReference>
<evidence type="ECO:0000313" key="7">
    <source>
        <dbReference type="Proteomes" id="UP000294558"/>
    </source>
</evidence>
<feature type="region of interest" description="Disordered" evidence="4">
    <location>
        <begin position="302"/>
        <end position="331"/>
    </location>
</feature>
<dbReference type="InterPro" id="IPR000843">
    <property type="entry name" value="HTH_LacI"/>
</dbReference>
<sequence length="331" mass="34921">MAASIREVAEIAGVSIATVSNVLNRPELVADPTIERVRAAITETGYVPNASARQLRVGSAPTINVVIPDISNPFFADLTSGVERVAAERDLAVLIASTEGDAEREARYLRTIVEQRPTGVLITPADTTHDALALLGDRLPVVLVDRHSDGDTSSVSVDDVRGAAIAVDHLAELGHRRVTWVVGPDSIPQCAERTDGLTAAAARHDIAVTTMRVDHLTVAEGRSLAASLDVDDLPTAIVCANDLLALGVEFALLERGARIPDDVSVVGFDDIEFGAAAAVPLTSVARPSAELGAAALELLLGERDDPDHSPRQIRFEPSLSVRRSTAAPRTP</sequence>
<evidence type="ECO:0000313" key="6">
    <source>
        <dbReference type="EMBL" id="TDT17195.1"/>
    </source>
</evidence>
<dbReference type="Gene3D" id="1.10.260.40">
    <property type="entry name" value="lambda repressor-like DNA-binding domains"/>
    <property type="match status" value="1"/>
</dbReference>
<evidence type="ECO:0000256" key="2">
    <source>
        <dbReference type="ARBA" id="ARBA00023125"/>
    </source>
</evidence>
<feature type="compositionally biased region" description="Basic and acidic residues" evidence="4">
    <location>
        <begin position="302"/>
        <end position="314"/>
    </location>
</feature>
<proteinExistence type="predicted"/>
<dbReference type="PANTHER" id="PTHR30146:SF109">
    <property type="entry name" value="HTH-TYPE TRANSCRIPTIONAL REGULATOR GALS"/>
    <property type="match status" value="1"/>
</dbReference>
<protein>
    <submittedName>
        <fullName evidence="6">LacI family transcriptional regulator</fullName>
    </submittedName>
</protein>
<reference evidence="6 7" key="1">
    <citation type="submission" date="2019-03" db="EMBL/GenBank/DDBJ databases">
        <title>Sequencing the genomes of 1000 actinobacteria strains.</title>
        <authorList>
            <person name="Klenk H.-P."/>
        </authorList>
    </citation>
    <scope>NUCLEOTIDE SEQUENCE [LARGE SCALE GENOMIC DNA]</scope>
    <source>
        <strain evidence="6 7">DSM 18936</strain>
    </source>
</reference>
<dbReference type="EMBL" id="SOAU01000001">
    <property type="protein sequence ID" value="TDT17195.1"/>
    <property type="molecule type" value="Genomic_DNA"/>
</dbReference>